<proteinExistence type="predicted"/>
<gene>
    <name evidence="1" type="ORF">H2198_004239</name>
</gene>
<protein>
    <submittedName>
        <fullName evidence="1">Uncharacterized protein</fullName>
    </submittedName>
</protein>
<keyword evidence="2" id="KW-1185">Reference proteome</keyword>
<comment type="caution">
    <text evidence="1">The sequence shown here is derived from an EMBL/GenBank/DDBJ whole genome shotgun (WGS) entry which is preliminary data.</text>
</comment>
<dbReference type="Proteomes" id="UP001172386">
    <property type="component" value="Unassembled WGS sequence"/>
</dbReference>
<evidence type="ECO:0000313" key="2">
    <source>
        <dbReference type="Proteomes" id="UP001172386"/>
    </source>
</evidence>
<sequence length="298" mass="33176">MANEIRPEGFEASTYWKSRDFKTSARLHLQHWLFQSTLDFVLHPTITSSLLSSESQRPLRVADLGCGNGAWLVDLCHTLSKDSTFYGFDIQPIHFPSPSYLPSNIHLLQQNVIDASIPADLEGSFDLVHIRAFGSSIRNSNASPILSAAHRLLKPGGWLQWDEADTSAMTAQSANTNAATGHQRCTALLQLLEAGGKATGTTSDWLGNLDKQFEGNGFEDVGVKKYGLRMEQYKAWTEDYLLVYEELAQYFPREAEVKAAPMTREKYEAFFDAVVAETNAGAVIHSQWLLCSVGKKRE</sequence>
<accession>A0ACC3A967</accession>
<evidence type="ECO:0000313" key="1">
    <source>
        <dbReference type="EMBL" id="KAJ9657593.1"/>
    </source>
</evidence>
<name>A0ACC3A967_9EURO</name>
<organism evidence="1 2">
    <name type="scientific">Neophaeococcomyces mojaviensis</name>
    <dbReference type="NCBI Taxonomy" id="3383035"/>
    <lineage>
        <taxon>Eukaryota</taxon>
        <taxon>Fungi</taxon>
        <taxon>Dikarya</taxon>
        <taxon>Ascomycota</taxon>
        <taxon>Pezizomycotina</taxon>
        <taxon>Eurotiomycetes</taxon>
        <taxon>Chaetothyriomycetidae</taxon>
        <taxon>Chaetothyriales</taxon>
        <taxon>Chaetothyriales incertae sedis</taxon>
        <taxon>Neophaeococcomyces</taxon>
    </lineage>
</organism>
<reference evidence="1" key="1">
    <citation type="submission" date="2022-10" db="EMBL/GenBank/DDBJ databases">
        <title>Culturing micro-colonial fungi from biological soil crusts in the Mojave desert and describing Neophaeococcomyces mojavensis, and introducing the new genera and species Taxawa tesnikishii.</title>
        <authorList>
            <person name="Kurbessoian T."/>
            <person name="Stajich J.E."/>
        </authorList>
    </citation>
    <scope>NUCLEOTIDE SEQUENCE</scope>
    <source>
        <strain evidence="1">JES_112</strain>
    </source>
</reference>
<dbReference type="EMBL" id="JAPDRQ010000062">
    <property type="protein sequence ID" value="KAJ9657593.1"/>
    <property type="molecule type" value="Genomic_DNA"/>
</dbReference>